<dbReference type="EMBL" id="SRLO01004180">
    <property type="protein sequence ID" value="TNN30732.1"/>
    <property type="molecule type" value="Genomic_DNA"/>
</dbReference>
<feature type="compositionally biased region" description="Basic and acidic residues" evidence="1">
    <location>
        <begin position="42"/>
        <end position="52"/>
    </location>
</feature>
<evidence type="ECO:0000313" key="3">
    <source>
        <dbReference type="Proteomes" id="UP000314294"/>
    </source>
</evidence>
<accession>A0A4Z2ER17</accession>
<name>A0A4Z2ER17_9TELE</name>
<feature type="region of interest" description="Disordered" evidence="1">
    <location>
        <begin position="24"/>
        <end position="149"/>
    </location>
</feature>
<organism evidence="2 3">
    <name type="scientific">Liparis tanakae</name>
    <name type="common">Tanaka's snailfish</name>
    <dbReference type="NCBI Taxonomy" id="230148"/>
    <lineage>
        <taxon>Eukaryota</taxon>
        <taxon>Metazoa</taxon>
        <taxon>Chordata</taxon>
        <taxon>Craniata</taxon>
        <taxon>Vertebrata</taxon>
        <taxon>Euteleostomi</taxon>
        <taxon>Actinopterygii</taxon>
        <taxon>Neopterygii</taxon>
        <taxon>Teleostei</taxon>
        <taxon>Neoteleostei</taxon>
        <taxon>Acanthomorphata</taxon>
        <taxon>Eupercaria</taxon>
        <taxon>Perciformes</taxon>
        <taxon>Cottioidei</taxon>
        <taxon>Cottales</taxon>
        <taxon>Liparidae</taxon>
        <taxon>Liparis</taxon>
    </lineage>
</organism>
<evidence type="ECO:0000256" key="1">
    <source>
        <dbReference type="SAM" id="MobiDB-lite"/>
    </source>
</evidence>
<dbReference type="Proteomes" id="UP000314294">
    <property type="component" value="Unassembled WGS sequence"/>
</dbReference>
<keyword evidence="3" id="KW-1185">Reference proteome</keyword>
<protein>
    <submittedName>
        <fullName evidence="2">Uncharacterized protein</fullName>
    </submittedName>
</protein>
<feature type="compositionally biased region" description="Basic and acidic residues" evidence="1">
    <location>
        <begin position="79"/>
        <end position="93"/>
    </location>
</feature>
<dbReference type="AlphaFoldDB" id="A0A4Z2ER17"/>
<evidence type="ECO:0000313" key="2">
    <source>
        <dbReference type="EMBL" id="TNN30732.1"/>
    </source>
</evidence>
<sequence length="149" mass="16770">MSSDWPFTWMSEIWRGDKRFEERVEEGKKKASFPSAIPPEGNPRRCSEDAARGDSGADAETPSQPRASKGKSRGGYSDRWVRELGSRDQRERSSNNTCRRQEVLSPTPPHGHTGTTESQGEEPHPNRTATPRRTSMCSQLFRPDPPNIC</sequence>
<feature type="compositionally biased region" description="Polar residues" evidence="1">
    <location>
        <begin position="127"/>
        <end position="138"/>
    </location>
</feature>
<gene>
    <name evidence="2" type="ORF">EYF80_059116</name>
</gene>
<comment type="caution">
    <text evidence="2">The sequence shown here is derived from an EMBL/GenBank/DDBJ whole genome shotgun (WGS) entry which is preliminary data.</text>
</comment>
<reference evidence="2 3" key="1">
    <citation type="submission" date="2019-03" db="EMBL/GenBank/DDBJ databases">
        <title>First draft genome of Liparis tanakae, snailfish: a comprehensive survey of snailfish specific genes.</title>
        <authorList>
            <person name="Kim W."/>
            <person name="Song I."/>
            <person name="Jeong J.-H."/>
            <person name="Kim D."/>
            <person name="Kim S."/>
            <person name="Ryu S."/>
            <person name="Song J.Y."/>
            <person name="Lee S.K."/>
        </authorList>
    </citation>
    <scope>NUCLEOTIDE SEQUENCE [LARGE SCALE GENOMIC DNA]</scope>
    <source>
        <tissue evidence="2">Muscle</tissue>
    </source>
</reference>
<proteinExistence type="predicted"/>